<proteinExistence type="predicted"/>
<gene>
    <name evidence="2" type="ORF">ACFFGV_06220</name>
</gene>
<evidence type="ECO:0000259" key="1">
    <source>
        <dbReference type="Pfam" id="PF21747"/>
    </source>
</evidence>
<reference evidence="2 3" key="1">
    <citation type="submission" date="2024-09" db="EMBL/GenBank/DDBJ databases">
        <authorList>
            <person name="Sun Q."/>
            <person name="Mori K."/>
        </authorList>
    </citation>
    <scope>NUCLEOTIDE SEQUENCE [LARGE SCALE GENOMIC DNA]</scope>
    <source>
        <strain evidence="2 3">NCAIM B.02529</strain>
    </source>
</reference>
<comment type="caution">
    <text evidence="2">The sequence shown here is derived from an EMBL/GenBank/DDBJ whole genome shotgun (WGS) entry which is preliminary data.</text>
</comment>
<dbReference type="InterPro" id="IPR048427">
    <property type="entry name" value="YpoC"/>
</dbReference>
<dbReference type="EMBL" id="JBHLTP010000003">
    <property type="protein sequence ID" value="MFC0523190.1"/>
    <property type="molecule type" value="Genomic_DNA"/>
</dbReference>
<dbReference type="Proteomes" id="UP001589836">
    <property type="component" value="Unassembled WGS sequence"/>
</dbReference>
<feature type="domain" description="YpoC-like" evidence="1">
    <location>
        <begin position="5"/>
        <end position="111"/>
    </location>
</feature>
<organism evidence="2 3">
    <name type="scientific">Pontibacillus salicampi</name>
    <dbReference type="NCBI Taxonomy" id="1449801"/>
    <lineage>
        <taxon>Bacteria</taxon>
        <taxon>Bacillati</taxon>
        <taxon>Bacillota</taxon>
        <taxon>Bacilli</taxon>
        <taxon>Bacillales</taxon>
        <taxon>Bacillaceae</taxon>
        <taxon>Pontibacillus</taxon>
    </lineage>
</organism>
<keyword evidence="3" id="KW-1185">Reference proteome</keyword>
<evidence type="ECO:0000313" key="3">
    <source>
        <dbReference type="Proteomes" id="UP001589836"/>
    </source>
</evidence>
<name>A0ABV6LLA8_9BACI</name>
<accession>A0ABV6LLA8</accession>
<dbReference type="Pfam" id="PF21747">
    <property type="entry name" value="YpoC"/>
    <property type="match status" value="1"/>
</dbReference>
<sequence length="117" mass="14059">MHEKGKEIIQNWKQVKEGLHVKRKDKDKSGIQQEMLLQVEYAKEAICLVNDVSYEQKRFYSDKDSFTFVPWNVQDRLEFIEQYPAHYQAFIQLDQLYKELEKIYARAGIVKQKDQSK</sequence>
<dbReference type="RefSeq" id="WP_377345730.1">
    <property type="nucleotide sequence ID" value="NZ_JBHLTP010000003.1"/>
</dbReference>
<protein>
    <submittedName>
        <fullName evidence="2">YpoC family protein</fullName>
    </submittedName>
</protein>
<evidence type="ECO:0000313" key="2">
    <source>
        <dbReference type="EMBL" id="MFC0523190.1"/>
    </source>
</evidence>